<comment type="caution">
    <text evidence="2">The sequence shown here is derived from an EMBL/GenBank/DDBJ whole genome shotgun (WGS) entry which is preliminary data.</text>
</comment>
<dbReference type="Gene3D" id="3.10.180.10">
    <property type="entry name" value="2,3-Dihydroxybiphenyl 1,2-Dioxygenase, domain 1"/>
    <property type="match status" value="1"/>
</dbReference>
<keyword evidence="3" id="KW-1185">Reference proteome</keyword>
<dbReference type="RefSeq" id="WP_130440352.1">
    <property type="nucleotide sequence ID" value="NZ_SHKR01000011.1"/>
</dbReference>
<reference evidence="2 3" key="1">
    <citation type="journal article" date="2015" name="Stand. Genomic Sci.">
        <title>Genomic Encyclopedia of Bacterial and Archaeal Type Strains, Phase III: the genomes of soil and plant-associated and newly described type strains.</title>
        <authorList>
            <person name="Whitman W.B."/>
            <person name="Woyke T."/>
            <person name="Klenk H.P."/>
            <person name="Zhou Y."/>
            <person name="Lilburn T.G."/>
            <person name="Beck B.J."/>
            <person name="De Vos P."/>
            <person name="Vandamme P."/>
            <person name="Eisen J.A."/>
            <person name="Garrity G."/>
            <person name="Hugenholtz P."/>
            <person name="Kyrpides N.C."/>
        </authorList>
    </citation>
    <scope>NUCLEOTIDE SEQUENCE [LARGE SCALE GENOMIC DNA]</scope>
    <source>
        <strain evidence="2 3">VKM Ac-2540</strain>
    </source>
</reference>
<keyword evidence="2" id="KW-0456">Lyase</keyword>
<name>A0A4Q7X798_9ACTN</name>
<protein>
    <submittedName>
        <fullName evidence="2">Catechol 2,3-dioxygenase-like lactoylglutathione lyase family enzyme</fullName>
    </submittedName>
</protein>
<dbReference type="InterPro" id="IPR029068">
    <property type="entry name" value="Glyas_Bleomycin-R_OHBP_Dase"/>
</dbReference>
<dbReference type="SUPFAM" id="SSF54593">
    <property type="entry name" value="Glyoxalase/Bleomycin resistance protein/Dihydroxybiphenyl dioxygenase"/>
    <property type="match status" value="1"/>
</dbReference>
<proteinExistence type="predicted"/>
<gene>
    <name evidence="2" type="ORF">EV645_1105</name>
</gene>
<dbReference type="InterPro" id="IPR037523">
    <property type="entry name" value="VOC_core"/>
</dbReference>
<dbReference type="Proteomes" id="UP000292027">
    <property type="component" value="Unassembled WGS sequence"/>
</dbReference>
<dbReference type="EMBL" id="SHKR01000011">
    <property type="protein sequence ID" value="RZU18904.1"/>
    <property type="molecule type" value="Genomic_DNA"/>
</dbReference>
<dbReference type="Pfam" id="PF00903">
    <property type="entry name" value="Glyoxalase"/>
    <property type="match status" value="1"/>
</dbReference>
<evidence type="ECO:0000259" key="1">
    <source>
        <dbReference type="PROSITE" id="PS51819"/>
    </source>
</evidence>
<dbReference type="AlphaFoldDB" id="A0A4Q7X798"/>
<dbReference type="PROSITE" id="PS51819">
    <property type="entry name" value="VOC"/>
    <property type="match status" value="1"/>
</dbReference>
<evidence type="ECO:0000313" key="3">
    <source>
        <dbReference type="Proteomes" id="UP000292027"/>
    </source>
</evidence>
<organism evidence="2 3">
    <name type="scientific">Kribbella rubisoli</name>
    <dbReference type="NCBI Taxonomy" id="3075929"/>
    <lineage>
        <taxon>Bacteria</taxon>
        <taxon>Bacillati</taxon>
        <taxon>Actinomycetota</taxon>
        <taxon>Actinomycetes</taxon>
        <taxon>Propionibacteriales</taxon>
        <taxon>Kribbellaceae</taxon>
        <taxon>Kribbella</taxon>
    </lineage>
</organism>
<accession>A0A4Q7X798</accession>
<sequence>MTTVTQPRLHHLALTVTDLDASVQWYGDVFDVHPILDVPHQGGVGRILADADQQLMIALHHHDTNNGALCAESVTGLDHAGFTVATRADLEAWQDHLEAHGVVRADVADKPLTQSPIADEPYASVLVFRDQDNIQLELFAPVAQ</sequence>
<dbReference type="GO" id="GO:0016829">
    <property type="term" value="F:lyase activity"/>
    <property type="evidence" value="ECO:0007669"/>
    <property type="project" value="UniProtKB-KW"/>
</dbReference>
<feature type="domain" description="VOC" evidence="1">
    <location>
        <begin position="8"/>
        <end position="141"/>
    </location>
</feature>
<dbReference type="CDD" id="cd06587">
    <property type="entry name" value="VOC"/>
    <property type="match status" value="1"/>
</dbReference>
<evidence type="ECO:0000313" key="2">
    <source>
        <dbReference type="EMBL" id="RZU18904.1"/>
    </source>
</evidence>
<dbReference type="InterPro" id="IPR004360">
    <property type="entry name" value="Glyas_Fos-R_dOase_dom"/>
</dbReference>
<dbReference type="OrthoDB" id="317332at2"/>